<evidence type="ECO:0000259" key="2">
    <source>
        <dbReference type="Pfam" id="PF00149"/>
    </source>
</evidence>
<dbReference type="InterPro" id="IPR029052">
    <property type="entry name" value="Metallo-depent_PP-like"/>
</dbReference>
<protein>
    <recommendedName>
        <fullName evidence="2">Calcineurin-like phosphoesterase domain-containing protein</fullName>
    </recommendedName>
</protein>
<dbReference type="PROSITE" id="PS51257">
    <property type="entry name" value="PROKAR_LIPOPROTEIN"/>
    <property type="match status" value="1"/>
</dbReference>
<dbReference type="KEGG" id="fax:FUAX_23280"/>
<dbReference type="GO" id="GO:0046872">
    <property type="term" value="F:metal ion binding"/>
    <property type="evidence" value="ECO:0007669"/>
    <property type="project" value="InterPro"/>
</dbReference>
<keyword evidence="1" id="KW-0732">Signal</keyword>
<dbReference type="InterPro" id="IPR008963">
    <property type="entry name" value="Purple_acid_Pase-like_N"/>
</dbReference>
<dbReference type="SUPFAM" id="SSF49363">
    <property type="entry name" value="Purple acid phosphatase, N-terminal domain"/>
    <property type="match status" value="1"/>
</dbReference>
<gene>
    <name evidence="3" type="ORF">FUAX_23280</name>
</gene>
<name>A0AAU9DAE5_9BACT</name>
<feature type="domain" description="Calcineurin-like phosphoesterase" evidence="2">
    <location>
        <begin position="144"/>
        <end position="326"/>
    </location>
</feature>
<dbReference type="InterPro" id="IPR004843">
    <property type="entry name" value="Calcineurin-like_PHP"/>
</dbReference>
<evidence type="ECO:0000313" key="4">
    <source>
        <dbReference type="Proteomes" id="UP001348817"/>
    </source>
</evidence>
<dbReference type="PANTHER" id="PTHR45867">
    <property type="entry name" value="PURPLE ACID PHOSPHATASE"/>
    <property type="match status" value="1"/>
</dbReference>
<proteinExistence type="predicted"/>
<keyword evidence="4" id="KW-1185">Reference proteome</keyword>
<dbReference type="Gene3D" id="2.60.40.380">
    <property type="entry name" value="Purple acid phosphatase-like, N-terminal"/>
    <property type="match status" value="1"/>
</dbReference>
<reference evidence="3 4" key="1">
    <citation type="submission" date="2021-12" db="EMBL/GenBank/DDBJ databases">
        <title>Genome sequencing of bacteria with rrn-lacking chromosome and rrn-plasmid.</title>
        <authorList>
            <person name="Anda M."/>
            <person name="Iwasaki W."/>
        </authorList>
    </citation>
    <scope>NUCLEOTIDE SEQUENCE [LARGE SCALE GENOMIC DNA]</scope>
    <source>
        <strain evidence="3 4">DSM 100852</strain>
    </source>
</reference>
<dbReference type="Proteomes" id="UP001348817">
    <property type="component" value="Chromosome"/>
</dbReference>
<sequence>MKLFCKEGFAFRIWSLMLVLVLAFGTFSCGPGRKGRASASDTLELLREPYLQAVFSDSASVLWKTNAKAETCKVLFGLDTATMTEVDGIVEPQEYNTLNYATLKGLERGKRYYYKIITNGKVLASGEDYYFKTEPADSIADFSFYAMGDIGEPADEGGFPAVTANRINILERRPDFGIGLGDIVYPDGESHGYDEHFFKPLAPIMKNIPFYPALGNHDWHVNPDRNFTKEWQLPGNEHYYSFDYGNAHFIALDSREGEFFDRDNQVAWLKNDLAEAKGKYDWVFVYLHHNGRTCTYKDDYPHVIKLYEVFATQGVDFVLNGHAHTYERLKPYGADGKVLADYAGLEILPEIKEGFVSITTGAGGKLKSVKKWSPDPENCDEGDIVAKAAHEGHFTVFEIKGKSLRMKAISSSTGEVLDSLRMEKLTSITMNSN</sequence>
<organism evidence="3 4">
    <name type="scientific">Fulvitalea axinellae</name>
    <dbReference type="NCBI Taxonomy" id="1182444"/>
    <lineage>
        <taxon>Bacteria</taxon>
        <taxon>Pseudomonadati</taxon>
        <taxon>Bacteroidota</taxon>
        <taxon>Cytophagia</taxon>
        <taxon>Cytophagales</taxon>
        <taxon>Persicobacteraceae</taxon>
        <taxon>Fulvitalea</taxon>
    </lineage>
</organism>
<dbReference type="EMBL" id="AP025314">
    <property type="protein sequence ID" value="BDD09896.1"/>
    <property type="molecule type" value="Genomic_DNA"/>
</dbReference>
<dbReference type="Gene3D" id="3.60.21.10">
    <property type="match status" value="1"/>
</dbReference>
<accession>A0AAU9DAE5</accession>
<dbReference type="PANTHER" id="PTHR45867:SF3">
    <property type="entry name" value="ACID PHOSPHATASE TYPE 7"/>
    <property type="match status" value="1"/>
</dbReference>
<evidence type="ECO:0000313" key="3">
    <source>
        <dbReference type="EMBL" id="BDD09896.1"/>
    </source>
</evidence>
<dbReference type="AlphaFoldDB" id="A0AAU9DAE5"/>
<evidence type="ECO:0000256" key="1">
    <source>
        <dbReference type="ARBA" id="ARBA00022729"/>
    </source>
</evidence>
<dbReference type="GO" id="GO:0003993">
    <property type="term" value="F:acid phosphatase activity"/>
    <property type="evidence" value="ECO:0007669"/>
    <property type="project" value="InterPro"/>
</dbReference>
<dbReference type="SUPFAM" id="SSF56300">
    <property type="entry name" value="Metallo-dependent phosphatases"/>
    <property type="match status" value="1"/>
</dbReference>
<dbReference type="Pfam" id="PF00149">
    <property type="entry name" value="Metallophos"/>
    <property type="match status" value="1"/>
</dbReference>